<feature type="transmembrane region" description="Helical" evidence="1">
    <location>
        <begin position="64"/>
        <end position="85"/>
    </location>
</feature>
<reference evidence="2 3" key="1">
    <citation type="submission" date="2019-05" db="EMBL/GenBank/DDBJ databases">
        <title>The metagenome of a microbial culture collection derived from dairy environment covers the genomic content of the human microbiome.</title>
        <authorList>
            <person name="Roder T."/>
            <person name="Wuthrich D."/>
            <person name="Sattari Z."/>
            <person name="Von Ah U."/>
            <person name="Bar C."/>
            <person name="Ronchi F."/>
            <person name="Macpherson A.J."/>
            <person name="Ganal-Vonarburg S.C."/>
            <person name="Bruggmann R."/>
            <person name="Vergeres G."/>
        </authorList>
    </citation>
    <scope>NUCLEOTIDE SEQUENCE [LARGE SCALE GENOMIC DNA]</scope>
    <source>
        <strain evidence="2 3">FAM 24227</strain>
    </source>
</reference>
<evidence type="ECO:0000256" key="1">
    <source>
        <dbReference type="SAM" id="Phobius"/>
    </source>
</evidence>
<feature type="transmembrane region" description="Helical" evidence="1">
    <location>
        <begin position="33"/>
        <end position="52"/>
    </location>
</feature>
<comment type="caution">
    <text evidence="2">The sequence shown here is derived from an EMBL/GenBank/DDBJ whole genome shotgun (WGS) entry which is preliminary data.</text>
</comment>
<dbReference type="OrthoDB" id="1641596at2"/>
<keyword evidence="1" id="KW-1133">Transmembrane helix</keyword>
<feature type="transmembrane region" description="Helical" evidence="1">
    <location>
        <begin position="7"/>
        <end position="27"/>
    </location>
</feature>
<evidence type="ECO:0000313" key="2">
    <source>
        <dbReference type="EMBL" id="TLQ41806.1"/>
    </source>
</evidence>
<sequence>MVSRRENISSILFGCFLVIFGLALVFFRASFVLLLAEIIQFILIVIGLWKLFYTLVLKRGEDEILPRLIALGKALLYVIFGLILADRVEFTTGWLIFFIGLYQFAVGIIGFTSYILLARDKVRNIKSQLFISLIHFLFGVTSMFGSERITNTLFRLGVYLVFIGFTYVNDGRQLITRNEKARKLRNRIRIPLPVFIDAIIPNNVLIKFNEMLVGNEDTVSERFSNNLPAKNYDEDSIVHILIHVGKTGFDKIGHVDVSYKGKVYSYGNHDIEAHIAAGAIGDGVLVVADEKPYLDFLKTRGTSVFRFGIGLRDKELEELKYELEHILKDVTPWKATTEKQKKSYIGKVLEATKGQAFKFKRGRYKTYFVLGTNCVLLADELLGNNGINLINVTGILAPGTYYDYFNKLFHTYGSNVISKMLVHPQFQEPLVEVKPVTKIKKRT</sequence>
<evidence type="ECO:0000313" key="3">
    <source>
        <dbReference type="Proteomes" id="UP000306420"/>
    </source>
</evidence>
<dbReference type="EMBL" id="VBSP01000010">
    <property type="protein sequence ID" value="TLQ41806.1"/>
    <property type="molecule type" value="Genomic_DNA"/>
</dbReference>
<feature type="transmembrane region" description="Helical" evidence="1">
    <location>
        <begin position="129"/>
        <end position="146"/>
    </location>
</feature>
<feature type="transmembrane region" description="Helical" evidence="1">
    <location>
        <begin position="91"/>
        <end position="117"/>
    </location>
</feature>
<accession>A0A5R9DYG7</accession>
<organism evidence="2 3">
    <name type="scientific">Ruoffia tabacinasalis</name>
    <dbReference type="NCBI Taxonomy" id="87458"/>
    <lineage>
        <taxon>Bacteria</taxon>
        <taxon>Bacillati</taxon>
        <taxon>Bacillota</taxon>
        <taxon>Bacilli</taxon>
        <taxon>Lactobacillales</taxon>
        <taxon>Aerococcaceae</taxon>
        <taxon>Ruoffia</taxon>
    </lineage>
</organism>
<protein>
    <submittedName>
        <fullName evidence="2">DUF308 domain-containing protein</fullName>
    </submittedName>
</protein>
<gene>
    <name evidence="2" type="ORF">FEZ33_04390</name>
</gene>
<keyword evidence="1" id="KW-0472">Membrane</keyword>
<keyword evidence="1" id="KW-0812">Transmembrane</keyword>
<name>A0A5R9DYG7_9LACT</name>
<proteinExistence type="predicted"/>
<dbReference type="Proteomes" id="UP000306420">
    <property type="component" value="Unassembled WGS sequence"/>
</dbReference>
<dbReference type="AlphaFoldDB" id="A0A5R9DYG7"/>